<dbReference type="GO" id="GO:0003676">
    <property type="term" value="F:nucleic acid binding"/>
    <property type="evidence" value="ECO:0007669"/>
    <property type="project" value="InterPro"/>
</dbReference>
<evidence type="ECO:0000313" key="3">
    <source>
        <dbReference type="EMBL" id="KAF9121973.1"/>
    </source>
</evidence>
<organism evidence="3 4">
    <name type="scientific">Linnemannia schmuckeri</name>
    <dbReference type="NCBI Taxonomy" id="64567"/>
    <lineage>
        <taxon>Eukaryota</taxon>
        <taxon>Fungi</taxon>
        <taxon>Fungi incertae sedis</taxon>
        <taxon>Mucoromycota</taxon>
        <taxon>Mortierellomycotina</taxon>
        <taxon>Mortierellomycetes</taxon>
        <taxon>Mortierellales</taxon>
        <taxon>Mortierellaceae</taxon>
        <taxon>Linnemannia</taxon>
    </lineage>
</organism>
<dbReference type="Pfam" id="PF13358">
    <property type="entry name" value="DDE_3"/>
    <property type="match status" value="1"/>
</dbReference>
<dbReference type="AlphaFoldDB" id="A0A9P5R6L6"/>
<name>A0A9P5R6L6_9FUNG</name>
<comment type="caution">
    <text evidence="3">The sequence shown here is derived from an EMBL/GenBank/DDBJ whole genome shotgun (WGS) entry which is preliminary data.</text>
</comment>
<dbReference type="EMBL" id="JAAAUQ010002635">
    <property type="protein sequence ID" value="KAF9121973.1"/>
    <property type="molecule type" value="Genomic_DNA"/>
</dbReference>
<keyword evidence="4" id="KW-1185">Reference proteome</keyword>
<reference evidence="3" key="1">
    <citation type="journal article" date="2020" name="Fungal Divers.">
        <title>Resolving the Mortierellaceae phylogeny through synthesis of multi-gene phylogenetics and phylogenomics.</title>
        <authorList>
            <person name="Vandepol N."/>
            <person name="Liber J."/>
            <person name="Desiro A."/>
            <person name="Na H."/>
            <person name="Kennedy M."/>
            <person name="Barry K."/>
            <person name="Grigoriev I.V."/>
            <person name="Miller A.N."/>
            <person name="O'Donnell K."/>
            <person name="Stajich J.E."/>
            <person name="Bonito G."/>
        </authorList>
    </citation>
    <scope>NUCLEOTIDE SEQUENCE</scope>
    <source>
        <strain evidence="3">NRRL 6426</strain>
    </source>
</reference>
<feature type="domain" description="Tc1-like transposase DDE" evidence="2">
    <location>
        <begin position="20"/>
        <end position="52"/>
    </location>
</feature>
<dbReference type="Gene3D" id="3.30.420.10">
    <property type="entry name" value="Ribonuclease H-like superfamily/Ribonuclease H"/>
    <property type="match status" value="1"/>
</dbReference>
<gene>
    <name evidence="3" type="ORF">BG015_005678</name>
</gene>
<feature type="compositionally biased region" description="Acidic residues" evidence="1">
    <location>
        <begin position="109"/>
        <end position="138"/>
    </location>
</feature>
<feature type="non-terminal residue" evidence="3">
    <location>
        <position position="138"/>
    </location>
</feature>
<evidence type="ECO:0000259" key="2">
    <source>
        <dbReference type="Pfam" id="PF13358"/>
    </source>
</evidence>
<dbReference type="InterPro" id="IPR038717">
    <property type="entry name" value="Tc1-like_DDE_dom"/>
</dbReference>
<proteinExistence type="predicted"/>
<accession>A0A9P5R6L6</accession>
<feature type="region of interest" description="Disordered" evidence="1">
    <location>
        <begin position="94"/>
        <end position="138"/>
    </location>
</feature>
<dbReference type="PANTHER" id="PTHR33939">
    <property type="entry name" value="PROTEIN CBG22215"/>
    <property type="match status" value="1"/>
</dbReference>
<dbReference type="OrthoDB" id="2266637at2759"/>
<evidence type="ECO:0000256" key="1">
    <source>
        <dbReference type="SAM" id="MobiDB-lite"/>
    </source>
</evidence>
<evidence type="ECO:0000313" key="4">
    <source>
        <dbReference type="Proteomes" id="UP000748756"/>
    </source>
</evidence>
<protein>
    <recommendedName>
        <fullName evidence="2">Tc1-like transposase DDE domain-containing protein</fullName>
    </recommendedName>
</protein>
<sequence length="138" mass="16050">MARQVENQVPLAVEEITRRFGYHVLWLPPYHPDLNPIEEAWGITKGHVAYENDGSDFTKVKALVIEGLEKAEPAWPKLVKRTMRNEARYIKEDRIRLNEPPGSPLLIETETETETEDEDEGEEEEEEEDMIDMNELDD</sequence>
<dbReference type="PANTHER" id="PTHR33939:SF1">
    <property type="entry name" value="DUF4371 DOMAIN-CONTAINING PROTEIN"/>
    <property type="match status" value="1"/>
</dbReference>
<dbReference type="InterPro" id="IPR036397">
    <property type="entry name" value="RNaseH_sf"/>
</dbReference>
<dbReference type="Proteomes" id="UP000748756">
    <property type="component" value="Unassembled WGS sequence"/>
</dbReference>